<keyword evidence="2" id="KW-1185">Reference proteome</keyword>
<proteinExistence type="predicted"/>
<comment type="caution">
    <text evidence="1">The sequence shown here is derived from an EMBL/GenBank/DDBJ whole genome shotgun (WGS) entry which is preliminary data.</text>
</comment>
<dbReference type="AlphaFoldDB" id="A0A9P7K7E4"/>
<reference evidence="1" key="1">
    <citation type="submission" date="2021-02" db="EMBL/GenBank/DDBJ databases">
        <authorList>
            <person name="Nieuwenhuis M."/>
            <person name="Van De Peppel L.J.J."/>
        </authorList>
    </citation>
    <scope>NUCLEOTIDE SEQUENCE</scope>
    <source>
        <strain evidence="1">D49</strain>
    </source>
</reference>
<dbReference type="OrthoDB" id="3036049at2759"/>
<accession>A0A9P7K7E4</accession>
<reference evidence="1" key="2">
    <citation type="submission" date="2021-10" db="EMBL/GenBank/DDBJ databases">
        <title>Phylogenomics reveals ancestral predisposition of the termite-cultivated fungus Termitomyces towards a domesticated lifestyle.</title>
        <authorList>
            <person name="Auxier B."/>
            <person name="Grum-Grzhimaylo A."/>
            <person name="Cardenas M.E."/>
            <person name="Lodge J.D."/>
            <person name="Laessoe T."/>
            <person name="Pedersen O."/>
            <person name="Smith M.E."/>
            <person name="Kuyper T.W."/>
            <person name="Franco-Molano E.A."/>
            <person name="Baroni T.J."/>
            <person name="Aanen D.K."/>
        </authorList>
    </citation>
    <scope>NUCLEOTIDE SEQUENCE</scope>
    <source>
        <strain evidence="1">D49</strain>
    </source>
</reference>
<dbReference type="EMBL" id="JABCKI010005744">
    <property type="protein sequence ID" value="KAG5638805.1"/>
    <property type="molecule type" value="Genomic_DNA"/>
</dbReference>
<organism evidence="1 2">
    <name type="scientific">Sphagnurus paluster</name>
    <dbReference type="NCBI Taxonomy" id="117069"/>
    <lineage>
        <taxon>Eukaryota</taxon>
        <taxon>Fungi</taxon>
        <taxon>Dikarya</taxon>
        <taxon>Basidiomycota</taxon>
        <taxon>Agaricomycotina</taxon>
        <taxon>Agaricomycetes</taxon>
        <taxon>Agaricomycetidae</taxon>
        <taxon>Agaricales</taxon>
        <taxon>Tricholomatineae</taxon>
        <taxon>Lyophyllaceae</taxon>
        <taxon>Sphagnurus</taxon>
    </lineage>
</organism>
<evidence type="ECO:0008006" key="3">
    <source>
        <dbReference type="Google" id="ProtNLM"/>
    </source>
</evidence>
<dbReference type="Proteomes" id="UP000717328">
    <property type="component" value="Unassembled WGS sequence"/>
</dbReference>
<evidence type="ECO:0000313" key="2">
    <source>
        <dbReference type="Proteomes" id="UP000717328"/>
    </source>
</evidence>
<gene>
    <name evidence="1" type="ORF">H0H81_010034</name>
</gene>
<evidence type="ECO:0000313" key="1">
    <source>
        <dbReference type="EMBL" id="KAG5638805.1"/>
    </source>
</evidence>
<protein>
    <recommendedName>
        <fullName evidence="3">BTB domain-containing protein</fullName>
    </recommendedName>
</protein>
<name>A0A9P7K7E4_9AGAR</name>
<sequence length="401" mass="45595">MNIFNALKRKSDAFTLTTRATPLKRRKIGSEYVSVATSTRDMLSEKPPNFLQENSPTECTKPDRLYYFADGNIIIQSGPTLFRVHTDNLIKLGGVFEELLSLPQPDSDDAGYVDGVPLCPLFGTAPRDVRYLMAYAYGKITPKITCETQGYKLHWNSVVALLHLSHMLDLVAVRREVIDALKLVFPCGPEFTQLPPGIAGIKRKDRSLFLRTYPLQAINLFHRYNLHALMPMAYYRAAQLAISDIIDGVVSSDGNKVKIRADDVVRVLEGREQLRVSRRKVVYRWLNNFSPESEAQLPSDECLGKPSRISNETCFEYLLRMVLDFNRTGFMDSRHDALDTLPAHSDIIFQKHLCGTCYDTVTGELALGLVDNWMKLPTHFRLKEWAEIVEAQGLEDQRYED</sequence>